<keyword evidence="4" id="KW-1185">Reference proteome</keyword>
<accession>A0ABR9ATV4</accession>
<dbReference type="SUPFAM" id="SSF46785">
    <property type="entry name" value="Winged helix' DNA-binding domain"/>
    <property type="match status" value="1"/>
</dbReference>
<dbReference type="PANTHER" id="PTHR33164:SF102">
    <property type="entry name" value="TRANSCRIPTIONAL REGULATORY PROTEIN"/>
    <property type="match status" value="1"/>
</dbReference>
<dbReference type="InterPro" id="IPR039422">
    <property type="entry name" value="MarR/SlyA-like"/>
</dbReference>
<dbReference type="PROSITE" id="PS50995">
    <property type="entry name" value="HTH_MARR_2"/>
    <property type="match status" value="1"/>
</dbReference>
<gene>
    <name evidence="3" type="ORF">IFO66_03305</name>
</gene>
<dbReference type="InterPro" id="IPR036388">
    <property type="entry name" value="WH-like_DNA-bd_sf"/>
</dbReference>
<comment type="caution">
    <text evidence="3">The sequence shown here is derived from an EMBL/GenBank/DDBJ whole genome shotgun (WGS) entry which is preliminary data.</text>
</comment>
<evidence type="ECO:0000313" key="3">
    <source>
        <dbReference type="EMBL" id="MBD8497321.1"/>
    </source>
</evidence>
<evidence type="ECO:0000313" key="4">
    <source>
        <dbReference type="Proteomes" id="UP000634529"/>
    </source>
</evidence>
<organism evidence="3 4">
    <name type="scientific">Paenibacillus arenosi</name>
    <dbReference type="NCBI Taxonomy" id="2774142"/>
    <lineage>
        <taxon>Bacteria</taxon>
        <taxon>Bacillati</taxon>
        <taxon>Bacillota</taxon>
        <taxon>Bacilli</taxon>
        <taxon>Bacillales</taxon>
        <taxon>Paenibacillaceae</taxon>
        <taxon>Paenibacillus</taxon>
    </lineage>
</organism>
<dbReference type="RefSeq" id="WP_192023780.1">
    <property type="nucleotide sequence ID" value="NZ_JACYTN010000002.1"/>
</dbReference>
<reference evidence="3 4" key="1">
    <citation type="submission" date="2020-09" db="EMBL/GenBank/DDBJ databases">
        <title>Paenibacillus sp. CAU 1523 isolated from sand of Haeundae Beach.</title>
        <authorList>
            <person name="Kim W."/>
        </authorList>
    </citation>
    <scope>NUCLEOTIDE SEQUENCE [LARGE SCALE GENOMIC DNA]</scope>
    <source>
        <strain evidence="3 4">CAU 1523</strain>
    </source>
</reference>
<dbReference type="Proteomes" id="UP000634529">
    <property type="component" value="Unassembled WGS sequence"/>
</dbReference>
<dbReference type="SMART" id="SM00347">
    <property type="entry name" value="HTH_MARR"/>
    <property type="match status" value="1"/>
</dbReference>
<dbReference type="EMBL" id="JACYTN010000002">
    <property type="protein sequence ID" value="MBD8497321.1"/>
    <property type="molecule type" value="Genomic_DNA"/>
</dbReference>
<proteinExistence type="predicted"/>
<protein>
    <submittedName>
        <fullName evidence="3">MarR family transcriptional regulator</fullName>
    </submittedName>
</protein>
<evidence type="ECO:0000259" key="2">
    <source>
        <dbReference type="PROSITE" id="PS50995"/>
    </source>
</evidence>
<name>A0ABR9ATV4_9BACL</name>
<dbReference type="Pfam" id="PF01047">
    <property type="entry name" value="MarR"/>
    <property type="match status" value="1"/>
</dbReference>
<dbReference type="InterPro" id="IPR036390">
    <property type="entry name" value="WH_DNA-bd_sf"/>
</dbReference>
<evidence type="ECO:0000256" key="1">
    <source>
        <dbReference type="ARBA" id="ARBA00023125"/>
    </source>
</evidence>
<dbReference type="InterPro" id="IPR000835">
    <property type="entry name" value="HTH_MarR-typ"/>
</dbReference>
<keyword evidence="1" id="KW-0238">DNA-binding</keyword>
<dbReference type="PANTHER" id="PTHR33164">
    <property type="entry name" value="TRANSCRIPTIONAL REGULATOR, MARR FAMILY"/>
    <property type="match status" value="1"/>
</dbReference>
<dbReference type="Gene3D" id="1.10.10.10">
    <property type="entry name" value="Winged helix-like DNA-binding domain superfamily/Winged helix DNA-binding domain"/>
    <property type="match status" value="1"/>
</dbReference>
<feature type="domain" description="HTH marR-type" evidence="2">
    <location>
        <begin position="1"/>
        <end position="140"/>
    </location>
</feature>
<sequence length="146" mass="16837">MDKKLCEAIQLFEEVMIYGTTHIMNELKLDIFKELSVEQVRLLDLLSTKGPLTSTEITELQGGHKSATSNRLKKLIQKDFVRFEQIKDDHRIKHVVITDKGLAATKEANELTFTYFKLLLSEVAEEEIEQFIHTFKKVKTILLAKS</sequence>